<feature type="region of interest" description="Disordered" evidence="5">
    <location>
        <begin position="83"/>
        <end position="104"/>
    </location>
</feature>
<evidence type="ECO:0000313" key="9">
    <source>
        <dbReference type="Proteomes" id="UP001225646"/>
    </source>
</evidence>
<comment type="caution">
    <text evidence="8">The sequence shown here is derived from an EMBL/GenBank/DDBJ whole genome shotgun (WGS) entry which is preliminary data.</text>
</comment>
<feature type="domain" description="Lipopolysaccharide assembly protein A" evidence="7">
    <location>
        <begin position="24"/>
        <end position="85"/>
    </location>
</feature>
<keyword evidence="4 6" id="KW-0472">Membrane</keyword>
<dbReference type="Pfam" id="PF06305">
    <property type="entry name" value="LapA_dom"/>
    <property type="match status" value="1"/>
</dbReference>
<evidence type="ECO:0000313" key="8">
    <source>
        <dbReference type="EMBL" id="MDQ0161226.1"/>
    </source>
</evidence>
<dbReference type="PANTHER" id="PTHR41335:SF1">
    <property type="entry name" value="MEMBRANE PROTEIN"/>
    <property type="match status" value="1"/>
</dbReference>
<feature type="transmembrane region" description="Helical" evidence="6">
    <location>
        <begin position="41"/>
        <end position="65"/>
    </location>
</feature>
<keyword evidence="1" id="KW-1003">Cell membrane</keyword>
<dbReference type="PANTHER" id="PTHR41335">
    <property type="entry name" value="MEMBRANE PROTEIN-RELATED"/>
    <property type="match status" value="1"/>
</dbReference>
<dbReference type="CDD" id="cd14686">
    <property type="entry name" value="bZIP"/>
    <property type="match status" value="1"/>
</dbReference>
<evidence type="ECO:0000259" key="7">
    <source>
        <dbReference type="Pfam" id="PF06305"/>
    </source>
</evidence>
<accession>A0ABT9VJS8</accession>
<evidence type="ECO:0000256" key="5">
    <source>
        <dbReference type="SAM" id="MobiDB-lite"/>
    </source>
</evidence>
<reference evidence="8 9" key="1">
    <citation type="submission" date="2023-07" db="EMBL/GenBank/DDBJ databases">
        <title>Genomic Encyclopedia of Type Strains, Phase IV (KMG-IV): sequencing the most valuable type-strain genomes for metagenomic binning, comparative biology and taxonomic classification.</title>
        <authorList>
            <person name="Goeker M."/>
        </authorList>
    </citation>
    <scope>NUCLEOTIDE SEQUENCE [LARGE SCALE GENOMIC DNA]</scope>
    <source>
        <strain evidence="8 9">DSM 19092</strain>
    </source>
</reference>
<keyword evidence="9" id="KW-1185">Reference proteome</keyword>
<feature type="compositionally biased region" description="Basic and acidic residues" evidence="5">
    <location>
        <begin position="86"/>
        <end position="98"/>
    </location>
</feature>
<name>A0ABT9VJS8_9BACI</name>
<gene>
    <name evidence="8" type="ORF">J2S06_000296</name>
</gene>
<dbReference type="InterPro" id="IPR010445">
    <property type="entry name" value="LapA_dom"/>
</dbReference>
<keyword evidence="3 6" id="KW-1133">Transmembrane helix</keyword>
<keyword evidence="2 6" id="KW-0812">Transmembrane</keyword>
<protein>
    <submittedName>
        <fullName evidence="8">Integral membrane protein</fullName>
    </submittedName>
</protein>
<organism evidence="8 9">
    <name type="scientific">Aeribacillus alveayuensis</name>
    <dbReference type="NCBI Taxonomy" id="279215"/>
    <lineage>
        <taxon>Bacteria</taxon>
        <taxon>Bacillati</taxon>
        <taxon>Bacillota</taxon>
        <taxon>Bacilli</taxon>
        <taxon>Bacillales</taxon>
        <taxon>Bacillaceae</taxon>
        <taxon>Aeribacillus</taxon>
    </lineage>
</organism>
<dbReference type="RefSeq" id="WP_419151067.1">
    <property type="nucleotide sequence ID" value="NZ_JAUSTR010000001.1"/>
</dbReference>
<dbReference type="Proteomes" id="UP001225646">
    <property type="component" value="Unassembled WGS sequence"/>
</dbReference>
<evidence type="ECO:0000256" key="2">
    <source>
        <dbReference type="ARBA" id="ARBA00022692"/>
    </source>
</evidence>
<evidence type="ECO:0000256" key="3">
    <source>
        <dbReference type="ARBA" id="ARBA00022989"/>
    </source>
</evidence>
<evidence type="ECO:0000256" key="4">
    <source>
        <dbReference type="ARBA" id="ARBA00023136"/>
    </source>
</evidence>
<sequence length="104" mass="11873">MKKQWALILALLLMLIVSIFAVINGDPVEVHYLFGTARWPLVLVIIGAAFMGAVTIMAFGIFRFLSLQRELKKLQKENQSLKSKLHQFEEKPPIKDEQMNFPSS</sequence>
<dbReference type="EMBL" id="JAUSTR010000001">
    <property type="protein sequence ID" value="MDQ0161226.1"/>
    <property type="molecule type" value="Genomic_DNA"/>
</dbReference>
<proteinExistence type="predicted"/>
<evidence type="ECO:0000256" key="6">
    <source>
        <dbReference type="SAM" id="Phobius"/>
    </source>
</evidence>
<evidence type="ECO:0000256" key="1">
    <source>
        <dbReference type="ARBA" id="ARBA00022475"/>
    </source>
</evidence>